<proteinExistence type="predicted"/>
<organism evidence="1 2">
    <name type="scientific">Lysobacter enzymogenes</name>
    <dbReference type="NCBI Taxonomy" id="69"/>
    <lineage>
        <taxon>Bacteria</taxon>
        <taxon>Pseudomonadati</taxon>
        <taxon>Pseudomonadota</taxon>
        <taxon>Gammaproteobacteria</taxon>
        <taxon>Lysobacterales</taxon>
        <taxon>Lysobacteraceae</taxon>
        <taxon>Lysobacter</taxon>
    </lineage>
</organism>
<sequence>MKTMETICLAFALFVSFGAGAQSIEGPNTPCIGQPTAYKLCLTQNFPYNWGWSVNNGASVVDMGTDGVSCYLATVTPGASAFFLTFSQSNPPGLPQPANITKYAVPRRCN</sequence>
<dbReference type="Proteomes" id="UP000061569">
    <property type="component" value="Chromosome"/>
</dbReference>
<reference evidence="1 2" key="1">
    <citation type="submission" date="2015-11" db="EMBL/GenBank/DDBJ databases">
        <title>Genome sequences of Lysobacter enzymogenes strain C3 and Lysobacter antibioticus ATCC 29479.</title>
        <authorList>
            <person name="Kobayashi D.Y."/>
        </authorList>
    </citation>
    <scope>NUCLEOTIDE SEQUENCE [LARGE SCALE GENOMIC DNA]</scope>
    <source>
        <strain evidence="1 2">C3</strain>
    </source>
</reference>
<name>A0A0S2DKB7_LYSEN</name>
<evidence type="ECO:0000313" key="2">
    <source>
        <dbReference type="Proteomes" id="UP000061569"/>
    </source>
</evidence>
<accession>A0A0S2DKB7</accession>
<dbReference type="RefSeq" id="WP_057948445.1">
    <property type="nucleotide sequence ID" value="NZ_CP110813.1"/>
</dbReference>
<protein>
    <submittedName>
        <fullName evidence="1">Uncharacterized protein</fullName>
    </submittedName>
</protein>
<dbReference type="PATRIC" id="fig|69.6.peg.3596"/>
<gene>
    <name evidence="1" type="ORF">GLE_3652</name>
</gene>
<dbReference type="KEGG" id="lez:GLE_3652"/>
<dbReference type="EMBL" id="CP013140">
    <property type="protein sequence ID" value="ALN58996.1"/>
    <property type="molecule type" value="Genomic_DNA"/>
</dbReference>
<dbReference type="AlphaFoldDB" id="A0A0S2DKB7"/>
<dbReference type="STRING" id="69.GLE_3652"/>
<evidence type="ECO:0000313" key="1">
    <source>
        <dbReference type="EMBL" id="ALN58996.1"/>
    </source>
</evidence>